<protein>
    <submittedName>
        <fullName evidence="2">Uncharacterized protein</fullName>
    </submittedName>
</protein>
<accession>A0ABN9SB63</accession>
<gene>
    <name evidence="2" type="ORF">PCOR1329_LOCUS28213</name>
</gene>
<reference evidence="2" key="1">
    <citation type="submission" date="2023-10" db="EMBL/GenBank/DDBJ databases">
        <authorList>
            <person name="Chen Y."/>
            <person name="Shah S."/>
            <person name="Dougan E. K."/>
            <person name="Thang M."/>
            <person name="Chan C."/>
        </authorList>
    </citation>
    <scope>NUCLEOTIDE SEQUENCE [LARGE SCALE GENOMIC DNA]</scope>
</reference>
<feature type="region of interest" description="Disordered" evidence="1">
    <location>
        <begin position="1"/>
        <end position="28"/>
    </location>
</feature>
<sequence>METHARLESRASRCRTSGGMLPRVGPPEALAARRGGEHLVLWPRESKGRAPRALPGWGEQRSQQRERCWPPPLGTVAPGGNRGLSSPQARGLRSTGGVPFQFGHFGSSRDCPRHPVL</sequence>
<feature type="compositionally biased region" description="Basic and acidic residues" evidence="1">
    <location>
        <begin position="1"/>
        <end position="11"/>
    </location>
</feature>
<keyword evidence="3" id="KW-1185">Reference proteome</keyword>
<dbReference type="EMBL" id="CAUYUJ010010358">
    <property type="protein sequence ID" value="CAK0829198.1"/>
    <property type="molecule type" value="Genomic_DNA"/>
</dbReference>
<evidence type="ECO:0000313" key="3">
    <source>
        <dbReference type="Proteomes" id="UP001189429"/>
    </source>
</evidence>
<comment type="caution">
    <text evidence="2">The sequence shown here is derived from an EMBL/GenBank/DDBJ whole genome shotgun (WGS) entry which is preliminary data.</text>
</comment>
<feature type="region of interest" description="Disordered" evidence="1">
    <location>
        <begin position="47"/>
        <end position="117"/>
    </location>
</feature>
<organism evidence="2 3">
    <name type="scientific">Prorocentrum cordatum</name>
    <dbReference type="NCBI Taxonomy" id="2364126"/>
    <lineage>
        <taxon>Eukaryota</taxon>
        <taxon>Sar</taxon>
        <taxon>Alveolata</taxon>
        <taxon>Dinophyceae</taxon>
        <taxon>Prorocentrales</taxon>
        <taxon>Prorocentraceae</taxon>
        <taxon>Prorocentrum</taxon>
    </lineage>
</organism>
<evidence type="ECO:0000313" key="2">
    <source>
        <dbReference type="EMBL" id="CAK0829198.1"/>
    </source>
</evidence>
<evidence type="ECO:0000256" key="1">
    <source>
        <dbReference type="SAM" id="MobiDB-lite"/>
    </source>
</evidence>
<name>A0ABN9SB63_9DINO</name>
<dbReference type="Proteomes" id="UP001189429">
    <property type="component" value="Unassembled WGS sequence"/>
</dbReference>
<proteinExistence type="predicted"/>